<evidence type="ECO:0000259" key="10">
    <source>
        <dbReference type="PROSITE" id="PS51352"/>
    </source>
</evidence>
<feature type="domain" description="Thioredoxin" evidence="10">
    <location>
        <begin position="43"/>
        <end position="216"/>
    </location>
</feature>
<keyword evidence="6" id="KW-0676">Redox-active center</keyword>
<dbReference type="AlphaFoldDB" id="A0A3B0Z1W6"/>
<dbReference type="GO" id="GO:0034599">
    <property type="term" value="P:cellular response to oxidative stress"/>
    <property type="evidence" value="ECO:0007669"/>
    <property type="project" value="TreeGrafter"/>
</dbReference>
<evidence type="ECO:0000256" key="9">
    <source>
        <dbReference type="ARBA" id="ARBA00049091"/>
    </source>
</evidence>
<dbReference type="Gene3D" id="3.40.30.10">
    <property type="entry name" value="Glutaredoxin"/>
    <property type="match status" value="1"/>
</dbReference>
<sequence length="222" mass="24162">MTIRKQADALWDALKKELPDKLVEDLDAGRDEIMAAGVEQHCLSVGDKAPDFRLPSATGASVSLSQALSQGPVVLVFYRGDWCPYCNLALRAYQNSLAEFQAAGASLIAISPQKPDHASAMRHKNALAFEVLSDEGCQVAAQYGLAFDMPSKHVEVLASVGLPQGNREGDTANRIPLPATYVIDSHAEITWAHIDPNYRARTETEDIVMALRALQYFPSAHT</sequence>
<dbReference type="PANTHER" id="PTHR42801:SF7">
    <property type="entry name" value="SLL1159 PROTEIN"/>
    <property type="match status" value="1"/>
</dbReference>
<evidence type="ECO:0000256" key="1">
    <source>
        <dbReference type="ARBA" id="ARBA00013017"/>
    </source>
</evidence>
<dbReference type="InterPro" id="IPR050924">
    <property type="entry name" value="Peroxiredoxin_BCP/PrxQ"/>
</dbReference>
<keyword evidence="2" id="KW-0575">Peroxidase</keyword>
<evidence type="ECO:0000256" key="4">
    <source>
        <dbReference type="ARBA" id="ARBA00023002"/>
    </source>
</evidence>
<accession>A0A3B0Z1W6</accession>
<evidence type="ECO:0000313" key="11">
    <source>
        <dbReference type="EMBL" id="VAW80399.1"/>
    </source>
</evidence>
<dbReference type="InterPro" id="IPR036249">
    <property type="entry name" value="Thioredoxin-like_sf"/>
</dbReference>
<dbReference type="EMBL" id="UOFK01000223">
    <property type="protein sequence ID" value="VAW80399.1"/>
    <property type="molecule type" value="Genomic_DNA"/>
</dbReference>
<dbReference type="GO" id="GO:0005737">
    <property type="term" value="C:cytoplasm"/>
    <property type="evidence" value="ECO:0007669"/>
    <property type="project" value="TreeGrafter"/>
</dbReference>
<reference evidence="11" key="1">
    <citation type="submission" date="2018-06" db="EMBL/GenBank/DDBJ databases">
        <authorList>
            <person name="Zhirakovskaya E."/>
        </authorList>
    </citation>
    <scope>NUCLEOTIDE SEQUENCE</scope>
</reference>
<dbReference type="GO" id="GO:0045454">
    <property type="term" value="P:cell redox homeostasis"/>
    <property type="evidence" value="ECO:0007669"/>
    <property type="project" value="TreeGrafter"/>
</dbReference>
<dbReference type="InterPro" id="IPR013766">
    <property type="entry name" value="Thioredoxin_domain"/>
</dbReference>
<evidence type="ECO:0000256" key="7">
    <source>
        <dbReference type="ARBA" id="ARBA00032824"/>
    </source>
</evidence>
<dbReference type="Pfam" id="PF00578">
    <property type="entry name" value="AhpC-TSA"/>
    <property type="match status" value="1"/>
</dbReference>
<evidence type="ECO:0000256" key="2">
    <source>
        <dbReference type="ARBA" id="ARBA00022559"/>
    </source>
</evidence>
<evidence type="ECO:0000256" key="8">
    <source>
        <dbReference type="ARBA" id="ARBA00038489"/>
    </source>
</evidence>
<keyword evidence="4" id="KW-0560">Oxidoreductase</keyword>
<dbReference type="PROSITE" id="PS51352">
    <property type="entry name" value="THIOREDOXIN_2"/>
    <property type="match status" value="1"/>
</dbReference>
<dbReference type="EC" id="1.11.1.24" evidence="1"/>
<dbReference type="GO" id="GO:0008379">
    <property type="term" value="F:thioredoxin peroxidase activity"/>
    <property type="evidence" value="ECO:0007669"/>
    <property type="project" value="TreeGrafter"/>
</dbReference>
<proteinExistence type="inferred from homology"/>
<keyword evidence="5" id="KW-1015">Disulfide bond</keyword>
<dbReference type="PANTHER" id="PTHR42801">
    <property type="entry name" value="THIOREDOXIN-DEPENDENT PEROXIDE REDUCTASE"/>
    <property type="match status" value="1"/>
</dbReference>
<evidence type="ECO:0000256" key="3">
    <source>
        <dbReference type="ARBA" id="ARBA00022862"/>
    </source>
</evidence>
<name>A0A3B0Z1W6_9ZZZZ</name>
<organism evidence="11">
    <name type="scientific">hydrothermal vent metagenome</name>
    <dbReference type="NCBI Taxonomy" id="652676"/>
    <lineage>
        <taxon>unclassified sequences</taxon>
        <taxon>metagenomes</taxon>
        <taxon>ecological metagenomes</taxon>
    </lineage>
</organism>
<comment type="similarity">
    <text evidence="8">Belongs to the peroxiredoxin family. BCP/PrxQ subfamily.</text>
</comment>
<dbReference type="InterPro" id="IPR000866">
    <property type="entry name" value="AhpC/TSA"/>
</dbReference>
<keyword evidence="3" id="KW-0049">Antioxidant</keyword>
<protein>
    <recommendedName>
        <fullName evidence="1">thioredoxin-dependent peroxiredoxin</fullName>
        <ecNumber evidence="1">1.11.1.24</ecNumber>
    </recommendedName>
    <alternativeName>
        <fullName evidence="7">Thioredoxin peroxidase</fullName>
    </alternativeName>
</protein>
<evidence type="ECO:0000256" key="6">
    <source>
        <dbReference type="ARBA" id="ARBA00023284"/>
    </source>
</evidence>
<comment type="catalytic activity">
    <reaction evidence="9">
        <text>a hydroperoxide + [thioredoxin]-dithiol = an alcohol + [thioredoxin]-disulfide + H2O</text>
        <dbReference type="Rhea" id="RHEA:62620"/>
        <dbReference type="Rhea" id="RHEA-COMP:10698"/>
        <dbReference type="Rhea" id="RHEA-COMP:10700"/>
        <dbReference type="ChEBI" id="CHEBI:15377"/>
        <dbReference type="ChEBI" id="CHEBI:29950"/>
        <dbReference type="ChEBI" id="CHEBI:30879"/>
        <dbReference type="ChEBI" id="CHEBI:35924"/>
        <dbReference type="ChEBI" id="CHEBI:50058"/>
        <dbReference type="EC" id="1.11.1.24"/>
    </reaction>
</comment>
<dbReference type="CDD" id="cd02970">
    <property type="entry name" value="PRX_like2"/>
    <property type="match status" value="1"/>
</dbReference>
<gene>
    <name evidence="11" type="ORF">MNBD_GAMMA13-438</name>
</gene>
<dbReference type="SUPFAM" id="SSF52833">
    <property type="entry name" value="Thioredoxin-like"/>
    <property type="match status" value="1"/>
</dbReference>
<evidence type="ECO:0000256" key="5">
    <source>
        <dbReference type="ARBA" id="ARBA00023157"/>
    </source>
</evidence>